<accession>A0A3P1T841</accession>
<sequence length="175" mass="19674">MPTEFADTFSVDLVEGWVSEMYPDKAGAFCWVWDAVDTVPDPGPALKIEHIHNSTAEHINSARHSEVPMLSYDEVVRQRSAMYGSGGYRGFVLMPERIIGGEAAVGMGYRSVAVGRRVVRVEYYIIRHDGLWVFTLFSGINRDVIDPDTYRVLDTFHWTGPYVEPSPEPSASEDE</sequence>
<dbReference type="EMBL" id="RQZG01000006">
    <property type="protein sequence ID" value="RRD05355.1"/>
    <property type="molecule type" value="Genomic_DNA"/>
</dbReference>
<dbReference type="AlphaFoldDB" id="A0A3P1T841"/>
<organism evidence="1 2">
    <name type="scientific">Arachnia propionica</name>
    <dbReference type="NCBI Taxonomy" id="1750"/>
    <lineage>
        <taxon>Bacteria</taxon>
        <taxon>Bacillati</taxon>
        <taxon>Actinomycetota</taxon>
        <taxon>Actinomycetes</taxon>
        <taxon>Propionibacteriales</taxon>
        <taxon>Propionibacteriaceae</taxon>
        <taxon>Arachnia</taxon>
    </lineage>
</organism>
<gene>
    <name evidence="1" type="ORF">EII34_06370</name>
</gene>
<evidence type="ECO:0000313" key="1">
    <source>
        <dbReference type="EMBL" id="RRD05355.1"/>
    </source>
</evidence>
<protein>
    <submittedName>
        <fullName evidence="1">Uncharacterized protein</fullName>
    </submittedName>
</protein>
<proteinExistence type="predicted"/>
<dbReference type="Proteomes" id="UP000280819">
    <property type="component" value="Unassembled WGS sequence"/>
</dbReference>
<name>A0A3P1T841_9ACTN</name>
<dbReference type="OrthoDB" id="3735742at2"/>
<evidence type="ECO:0000313" key="2">
    <source>
        <dbReference type="Proteomes" id="UP000280819"/>
    </source>
</evidence>
<comment type="caution">
    <text evidence="1">The sequence shown here is derived from an EMBL/GenBank/DDBJ whole genome shotgun (WGS) entry which is preliminary data.</text>
</comment>
<reference evidence="1 2" key="1">
    <citation type="submission" date="2018-11" db="EMBL/GenBank/DDBJ databases">
        <title>Genomes From Bacteria Associated with the Canine Oral Cavity: a Test Case for Automated Genome-Based Taxonomic Assignment.</title>
        <authorList>
            <person name="Coil D.A."/>
            <person name="Jospin G."/>
            <person name="Darling A.E."/>
            <person name="Wallis C."/>
            <person name="Davis I.J."/>
            <person name="Harris S."/>
            <person name="Eisen J.A."/>
            <person name="Holcombe L.J."/>
            <person name="O'Flynn C."/>
        </authorList>
    </citation>
    <scope>NUCLEOTIDE SEQUENCE [LARGE SCALE GENOMIC DNA]</scope>
    <source>
        <strain evidence="1 2">OH887_COT-365</strain>
    </source>
</reference>